<accession>A0A816VJY3</accession>
<dbReference type="AlphaFoldDB" id="A0A816VJY3"/>
<keyword evidence="1" id="KW-1133">Transmembrane helix</keyword>
<sequence>MEEEFKNLIKVWVSAISSVAYCYFLSTRIKAGVFRLHSVLPVCAMFFVLPLFISSSTFCLYTAFFFYPLQISNSFSSPSIKALFSHFPQISPNSLPSLAYPLNINKTLKPYLISQMVFHH</sequence>
<dbReference type="InterPro" id="IPR044851">
    <property type="entry name" value="Wax_synthase"/>
</dbReference>
<organism evidence="2">
    <name type="scientific">Brassica napus</name>
    <name type="common">Rape</name>
    <dbReference type="NCBI Taxonomy" id="3708"/>
    <lineage>
        <taxon>Eukaryota</taxon>
        <taxon>Viridiplantae</taxon>
        <taxon>Streptophyta</taxon>
        <taxon>Embryophyta</taxon>
        <taxon>Tracheophyta</taxon>
        <taxon>Spermatophyta</taxon>
        <taxon>Magnoliopsida</taxon>
        <taxon>eudicotyledons</taxon>
        <taxon>Gunneridae</taxon>
        <taxon>Pentapetalae</taxon>
        <taxon>rosids</taxon>
        <taxon>malvids</taxon>
        <taxon>Brassicales</taxon>
        <taxon>Brassicaceae</taxon>
        <taxon>Brassiceae</taxon>
        <taxon>Brassica</taxon>
    </lineage>
</organism>
<dbReference type="GO" id="GO:0006629">
    <property type="term" value="P:lipid metabolic process"/>
    <property type="evidence" value="ECO:0007669"/>
    <property type="project" value="InterPro"/>
</dbReference>
<gene>
    <name evidence="2" type="ORF">DARMORV10_A03P14930.1</name>
</gene>
<dbReference type="PANTHER" id="PTHR31595">
    <property type="entry name" value="LONG-CHAIN-ALCOHOL O-FATTY-ACYLTRANSFERASE 3-RELATED"/>
    <property type="match status" value="1"/>
</dbReference>
<dbReference type="PANTHER" id="PTHR31595:SF70">
    <property type="entry name" value="LONG-CHAIN-ALCOHOL O-FATTY-ACYLTRANSFERASE 3-RELATED"/>
    <property type="match status" value="1"/>
</dbReference>
<keyword evidence="1" id="KW-0812">Transmembrane</keyword>
<keyword evidence="1" id="KW-0472">Membrane</keyword>
<protein>
    <submittedName>
        <fullName evidence="2">(rape) hypothetical protein</fullName>
    </submittedName>
</protein>
<dbReference type="EMBL" id="HG994357">
    <property type="protein sequence ID" value="CAF2121735.1"/>
    <property type="molecule type" value="Genomic_DNA"/>
</dbReference>
<evidence type="ECO:0000313" key="2">
    <source>
        <dbReference type="EMBL" id="CAF2121735.1"/>
    </source>
</evidence>
<dbReference type="GO" id="GO:0008374">
    <property type="term" value="F:O-acyltransferase activity"/>
    <property type="evidence" value="ECO:0007669"/>
    <property type="project" value="InterPro"/>
</dbReference>
<feature type="transmembrane region" description="Helical" evidence="1">
    <location>
        <begin position="38"/>
        <end position="67"/>
    </location>
</feature>
<reference evidence="2" key="1">
    <citation type="submission" date="2021-01" db="EMBL/GenBank/DDBJ databases">
        <authorList>
            <consortium name="Genoscope - CEA"/>
            <person name="William W."/>
        </authorList>
    </citation>
    <scope>NUCLEOTIDE SEQUENCE</scope>
</reference>
<feature type="transmembrane region" description="Helical" evidence="1">
    <location>
        <begin position="7"/>
        <end position="26"/>
    </location>
</feature>
<dbReference type="Proteomes" id="UP001295469">
    <property type="component" value="Chromosome A03"/>
</dbReference>
<evidence type="ECO:0000256" key="1">
    <source>
        <dbReference type="SAM" id="Phobius"/>
    </source>
</evidence>
<proteinExistence type="predicted"/>
<name>A0A816VJY3_BRANA</name>